<dbReference type="Proteomes" id="UP000050795">
    <property type="component" value="Unassembled WGS sequence"/>
</dbReference>
<evidence type="ECO:0000313" key="1">
    <source>
        <dbReference type="Proteomes" id="UP000050795"/>
    </source>
</evidence>
<dbReference type="PANTHER" id="PTHR16260">
    <property type="entry name" value="SIMILAR TO 1700123O20RIK PROTEIN"/>
    <property type="match status" value="1"/>
</dbReference>
<protein>
    <submittedName>
        <fullName evidence="2">Uncharacterized protein</fullName>
    </submittedName>
</protein>
<organism evidence="1 2">
    <name type="scientific">Trichobilharzia regenti</name>
    <name type="common">Nasal bird schistosome</name>
    <dbReference type="NCBI Taxonomy" id="157069"/>
    <lineage>
        <taxon>Eukaryota</taxon>
        <taxon>Metazoa</taxon>
        <taxon>Spiralia</taxon>
        <taxon>Lophotrochozoa</taxon>
        <taxon>Platyhelminthes</taxon>
        <taxon>Trematoda</taxon>
        <taxon>Digenea</taxon>
        <taxon>Strigeidida</taxon>
        <taxon>Schistosomatoidea</taxon>
        <taxon>Schistosomatidae</taxon>
        <taxon>Trichobilharzia</taxon>
    </lineage>
</organism>
<dbReference type="Pfam" id="PF14969">
    <property type="entry name" value="DUF4508"/>
    <property type="match status" value="1"/>
</dbReference>
<sequence>MDLRIPPFRAVRMVIHWFSLWDNLERQLFLSTLSSLEGIDPHLSTEQQPITDSNDYNDNVSDQMMDIFLADLMNSNLQINYAPSTVFECQLRSFRNWYPQWPMEQRLQLAYSLKEIQLRSTG</sequence>
<name>A0AA85J5H3_TRIRE</name>
<proteinExistence type="predicted"/>
<dbReference type="PANTHER" id="PTHR16260:SF3">
    <property type="entry name" value="CHROMOSOME 14 OPEN READING FRAME 119-LIKE-RELATED"/>
    <property type="match status" value="1"/>
</dbReference>
<reference evidence="2" key="2">
    <citation type="submission" date="2023-11" db="UniProtKB">
        <authorList>
            <consortium name="WormBaseParasite"/>
        </authorList>
    </citation>
    <scope>IDENTIFICATION</scope>
</reference>
<dbReference type="InterPro" id="IPR028019">
    <property type="entry name" value="DUF4508"/>
</dbReference>
<evidence type="ECO:0000313" key="2">
    <source>
        <dbReference type="WBParaSite" id="TREG1_1480.1"/>
    </source>
</evidence>
<keyword evidence="1" id="KW-1185">Reference proteome</keyword>
<dbReference type="WBParaSite" id="TREG1_1480.1">
    <property type="protein sequence ID" value="TREG1_1480.1"/>
    <property type="gene ID" value="TREG1_1480"/>
</dbReference>
<dbReference type="AlphaFoldDB" id="A0AA85J5H3"/>
<accession>A0AA85J5H3</accession>
<reference evidence="1" key="1">
    <citation type="submission" date="2022-06" db="EMBL/GenBank/DDBJ databases">
        <authorList>
            <person name="Berger JAMES D."/>
            <person name="Berger JAMES D."/>
        </authorList>
    </citation>
    <scope>NUCLEOTIDE SEQUENCE [LARGE SCALE GENOMIC DNA]</scope>
</reference>